<dbReference type="Gene3D" id="3.30.70.100">
    <property type="match status" value="1"/>
</dbReference>
<sequence>MGQPDGGYDRQAAAQVLARVAGELPAAEQLPPRFELAVDLTPLAPSPGSHLTPAQLRYLNSLEPCEPGQVTSATHRVQWRDSAGTTNVGHCTPATHGAGGQSWGVLVPVAARETVLGLRRMLGADLGVRGRAAALSEWEREVLAATTTDQDPVEILHVGFETTARALVQHSWLAGQTAYRTPGELARGLQESGIFGVVANTWHWGLQSETYRRGMIPVSLEARADGGVAYTGTSRTLLRAMKDAKLAQPDQEDAGLARQYRPLRYAEVPRCLANMPVSVDGRRHTLLPAAVEVFVETFVRMLDVVRITGSPQEETTMSEVFEVPDMTCSHCTNTISGLLESHGATVDRIDLDSKQVVAAFPSAEVREQAFEAIRDQGYTVVPPAG</sequence>
<evidence type="ECO:0000313" key="3">
    <source>
        <dbReference type="Proteomes" id="UP001500190"/>
    </source>
</evidence>
<reference evidence="2 3" key="1">
    <citation type="journal article" date="2019" name="Int. J. Syst. Evol. Microbiol.">
        <title>The Global Catalogue of Microorganisms (GCM) 10K type strain sequencing project: providing services to taxonomists for standard genome sequencing and annotation.</title>
        <authorList>
            <consortium name="The Broad Institute Genomics Platform"/>
            <consortium name="The Broad Institute Genome Sequencing Center for Infectious Disease"/>
            <person name="Wu L."/>
            <person name="Ma J."/>
        </authorList>
    </citation>
    <scope>NUCLEOTIDE SEQUENCE [LARGE SCALE GENOMIC DNA]</scope>
    <source>
        <strain evidence="2 3">JCM 14304</strain>
    </source>
</reference>
<keyword evidence="1" id="KW-0479">Metal-binding</keyword>
<gene>
    <name evidence="2" type="ORF">GCM10009742_52730</name>
</gene>
<organism evidence="2 3">
    <name type="scientific">Kribbella karoonensis</name>
    <dbReference type="NCBI Taxonomy" id="324851"/>
    <lineage>
        <taxon>Bacteria</taxon>
        <taxon>Bacillati</taxon>
        <taxon>Actinomycetota</taxon>
        <taxon>Actinomycetes</taxon>
        <taxon>Propionibacteriales</taxon>
        <taxon>Kribbellaceae</taxon>
        <taxon>Kribbella</taxon>
    </lineage>
</organism>
<dbReference type="PROSITE" id="PS01047">
    <property type="entry name" value="HMA_1"/>
    <property type="match status" value="1"/>
</dbReference>
<evidence type="ECO:0008006" key="4">
    <source>
        <dbReference type="Google" id="ProtNLM"/>
    </source>
</evidence>
<dbReference type="InterPro" id="IPR017969">
    <property type="entry name" value="Heavy-metal-associated_CS"/>
</dbReference>
<dbReference type="CDD" id="cd00371">
    <property type="entry name" value="HMA"/>
    <property type="match status" value="1"/>
</dbReference>
<dbReference type="InterPro" id="IPR036163">
    <property type="entry name" value="HMA_dom_sf"/>
</dbReference>
<comment type="caution">
    <text evidence="2">The sequence shown here is derived from an EMBL/GenBank/DDBJ whole genome shotgun (WGS) entry which is preliminary data.</text>
</comment>
<keyword evidence="3" id="KW-1185">Reference proteome</keyword>
<dbReference type="EMBL" id="BAAAND010000008">
    <property type="protein sequence ID" value="GAA1598675.1"/>
    <property type="molecule type" value="Genomic_DNA"/>
</dbReference>
<name>A0ABN2E7F2_9ACTN</name>
<protein>
    <recommendedName>
        <fullName evidence="4">Copper chaperone CopZ</fullName>
    </recommendedName>
</protein>
<evidence type="ECO:0000256" key="1">
    <source>
        <dbReference type="ARBA" id="ARBA00022723"/>
    </source>
</evidence>
<dbReference type="SUPFAM" id="SSF55008">
    <property type="entry name" value="HMA, heavy metal-associated domain"/>
    <property type="match status" value="1"/>
</dbReference>
<dbReference type="Proteomes" id="UP001500190">
    <property type="component" value="Unassembled WGS sequence"/>
</dbReference>
<dbReference type="InterPro" id="IPR006121">
    <property type="entry name" value="HMA_dom"/>
</dbReference>
<proteinExistence type="predicted"/>
<accession>A0ABN2E7F2</accession>
<evidence type="ECO:0000313" key="2">
    <source>
        <dbReference type="EMBL" id="GAA1598675.1"/>
    </source>
</evidence>